<dbReference type="GO" id="GO:0005125">
    <property type="term" value="F:cytokine activity"/>
    <property type="evidence" value="ECO:0007669"/>
    <property type="project" value="UniProtKB-KW"/>
</dbReference>
<dbReference type="EMBL" id="LR761071">
    <property type="protein sequence ID" value="CAB0000247.1"/>
    <property type="molecule type" value="Genomic_DNA"/>
</dbReference>
<evidence type="ECO:0000313" key="8">
    <source>
        <dbReference type="EMBL" id="CAB0000247.1"/>
    </source>
</evidence>
<keyword evidence="3" id="KW-0202">Cytokine</keyword>
<sequence length="230" mass="25218">MEPGEDHSMAMTITSQTALLPWAPDIILHGVLCNTDPGGRSMLLLLLLLLAMLLKGTEGVPVPRPRSSFQDVRDCSMAHFKSLSPQELQAFKTAKDAFEEQLLLKDSRCSLRLFPRTWDLGQLQVWERPLALQAELALTLKVLGTVTDPALGDVLEQPLHMLRHIHAQLQACAHLTAPSLPPGAHPAHRSPQAPQPPPASPGCLQESVTFNLLRLLTRDLRCVARPGHCA</sequence>
<dbReference type="GO" id="GO:0007259">
    <property type="term" value="P:cell surface receptor signaling pathway via JAK-STAT"/>
    <property type="evidence" value="ECO:0007669"/>
    <property type="project" value="InterPro"/>
</dbReference>
<dbReference type="AlphaFoldDB" id="A0A7R8GV19"/>
<comment type="subcellular location">
    <subcellularLocation>
        <location evidence="1">Secreted</location>
    </subcellularLocation>
</comment>
<keyword evidence="4" id="KW-0964">Secreted</keyword>
<organism evidence="8">
    <name type="scientific">Cavia porcellus</name>
    <name type="common">Guinea pig</name>
    <dbReference type="NCBI Taxonomy" id="10141"/>
    <lineage>
        <taxon>Eukaryota</taxon>
        <taxon>Metazoa</taxon>
        <taxon>Chordata</taxon>
        <taxon>Craniata</taxon>
        <taxon>Vertebrata</taxon>
        <taxon>Euteleostomi</taxon>
        <taxon>Mammalia</taxon>
        <taxon>Eutheria</taxon>
        <taxon>Euarchontoglires</taxon>
        <taxon>Glires</taxon>
        <taxon>Rodentia</taxon>
        <taxon>Hystricomorpha</taxon>
        <taxon>Caviidae</taxon>
        <taxon>Cavia</taxon>
    </lineage>
</organism>
<evidence type="ECO:0000256" key="1">
    <source>
        <dbReference type="ARBA" id="ARBA00004613"/>
    </source>
</evidence>
<dbReference type="GO" id="GO:0051607">
    <property type="term" value="P:defense response to virus"/>
    <property type="evidence" value="ECO:0007669"/>
    <property type="project" value="UniProtKB-KW"/>
</dbReference>
<dbReference type="GO" id="GO:0045087">
    <property type="term" value="P:innate immune response"/>
    <property type="evidence" value="ECO:0007669"/>
    <property type="project" value="TreeGrafter"/>
</dbReference>
<dbReference type="Gene3D" id="1.20.1250.60">
    <property type="entry name" value="Interferon lambda"/>
    <property type="match status" value="1"/>
</dbReference>
<dbReference type="Pfam" id="PF15177">
    <property type="entry name" value="IL28A"/>
    <property type="match status" value="1"/>
</dbReference>
<gene>
    <name evidence="8" type="primary">IF1IA2</name>
</gene>
<evidence type="ECO:0000256" key="2">
    <source>
        <dbReference type="ARBA" id="ARBA00008717"/>
    </source>
</evidence>
<evidence type="ECO:0000256" key="7">
    <source>
        <dbReference type="SAM" id="MobiDB-lite"/>
    </source>
</evidence>
<dbReference type="InterPro" id="IPR038326">
    <property type="entry name" value="IFN-lambda_sf"/>
</dbReference>
<evidence type="ECO:0000256" key="3">
    <source>
        <dbReference type="ARBA" id="ARBA00022514"/>
    </source>
</evidence>
<comment type="similarity">
    <text evidence="2">Belongs to the lambda interferon family.</text>
</comment>
<accession>A0A7R8GV19</accession>
<keyword evidence="6" id="KW-0051">Antiviral defense</keyword>
<dbReference type="PANTHER" id="PTHR31943:SF1">
    <property type="entry name" value="INTERFERON LAMBDA-2-RELATED"/>
    <property type="match status" value="1"/>
</dbReference>
<feature type="region of interest" description="Disordered" evidence="7">
    <location>
        <begin position="178"/>
        <end position="201"/>
    </location>
</feature>
<evidence type="ECO:0000256" key="5">
    <source>
        <dbReference type="ARBA" id="ARBA00022729"/>
    </source>
</evidence>
<protein>
    <submittedName>
        <fullName evidence="8">Interferon 1IA2</fullName>
    </submittedName>
</protein>
<reference evidence="8" key="1">
    <citation type="journal article" date="2020" name="Genomics">
        <title>Comparative genomic analysis of eutherian interferon genes.</title>
        <authorList>
            <person name="Premzl M."/>
        </authorList>
    </citation>
    <scope>NUCLEOTIDE SEQUENCE</scope>
</reference>
<keyword evidence="5" id="KW-0732">Signal</keyword>
<dbReference type="InterPro" id="IPR029177">
    <property type="entry name" value="INF_lambda"/>
</dbReference>
<dbReference type="GO" id="GO:0050778">
    <property type="term" value="P:positive regulation of immune response"/>
    <property type="evidence" value="ECO:0007669"/>
    <property type="project" value="InterPro"/>
</dbReference>
<dbReference type="GO" id="GO:0005615">
    <property type="term" value="C:extracellular space"/>
    <property type="evidence" value="ECO:0007669"/>
    <property type="project" value="UniProtKB-KW"/>
</dbReference>
<evidence type="ECO:0000256" key="4">
    <source>
        <dbReference type="ARBA" id="ARBA00022525"/>
    </source>
</evidence>
<name>A0A7R8GV19_CAVPO</name>
<evidence type="ECO:0000256" key="6">
    <source>
        <dbReference type="ARBA" id="ARBA00023118"/>
    </source>
</evidence>
<proteinExistence type="inferred from homology"/>
<dbReference type="PANTHER" id="PTHR31943">
    <property type="entry name" value="INTERLEUKIN-28 AND 29"/>
    <property type="match status" value="1"/>
</dbReference>